<gene>
    <name evidence="2" type="ORF">SCANT_v1c07160</name>
</gene>
<reference evidence="2 3" key="1">
    <citation type="journal article" date="2015" name="Genome Announc.">
        <title>Complete Genome Sequence of Spiroplasma cantharicola CC-1T (DSM 21588), a Bacterium Isolated from Soldier Beetle (Cantharis carolinus).</title>
        <authorList>
            <person name="Lo W.S."/>
            <person name="Liu P.Y."/>
            <person name="Kuo C.H."/>
        </authorList>
    </citation>
    <scope>NUCLEOTIDE SEQUENCE [LARGE SCALE GENOMIC DNA]</scope>
    <source>
        <strain evidence="2 3">CC-1</strain>
    </source>
</reference>
<protein>
    <recommendedName>
        <fullName evidence="4">Lipoprotein</fullName>
    </recommendedName>
</protein>
<dbReference type="EMBL" id="CP012622">
    <property type="protein sequence ID" value="ALD66622.1"/>
    <property type="molecule type" value="Genomic_DNA"/>
</dbReference>
<dbReference type="STRING" id="362837.SCANT_v1c07160"/>
<evidence type="ECO:0000313" key="3">
    <source>
        <dbReference type="Proteomes" id="UP000063919"/>
    </source>
</evidence>
<proteinExistence type="predicted"/>
<evidence type="ECO:0000256" key="1">
    <source>
        <dbReference type="SAM" id="SignalP"/>
    </source>
</evidence>
<dbReference type="Proteomes" id="UP000063919">
    <property type="component" value="Chromosome"/>
</dbReference>
<dbReference type="PROSITE" id="PS51257">
    <property type="entry name" value="PROKAR_LIPOPROTEIN"/>
    <property type="match status" value="1"/>
</dbReference>
<evidence type="ECO:0000313" key="2">
    <source>
        <dbReference type="EMBL" id="ALD66622.1"/>
    </source>
</evidence>
<accession>A0A0M4JSP6</accession>
<keyword evidence="1" id="KW-0732">Signal</keyword>
<sequence>MKKLCAILGSLSVAVFSSVSVVACKGGLDLSLTYTDEEKIMSIYNLTTKDLVKNGVKINTLVSPEEIDAIIKALDLNELINKNPNGSFLKQSLGVFIMSNQLLNEISSKVPGYGWIANKLTWQSQWSIKDLLAKEDLSLFNNVSGWMNKRNEKEDESKWSLSVTFLNQDKTGWNGVERAKYARININRRVVANNYGKVQRELSNEKVIYGGDTANTQDSFLNPNNPDLGVIYQGYANSSELIELDKILNENVGSIPIGFFNYSPSATDFVNNKIIMLDFVNKVLQVSKQEIEDALNDYLLNNPFFIGEGLKPEHIANVIKNQIYVILMTNSIDRKNLKDKDGNPLLANEGEEEESLIIVKSMINKLRRLCEDISQLSSVNSNLKNVETLINMLDTIQNEDCVFKSISKNSFRETLKAVIEDSRDRNDPYSYHKAFYNGDLNATLFKTVSNNQKQIPLTLVNDYLDFGFDNQYKFEVQYWGNSTPIKGGEEQWYSPDNNRPNDNYIADKGFRNIFLHHRFFKHDDEKDYTSAELLKKYEKKISINYDIFDFDETIADPSEEIIENKMLKALEKAISLDPNGSTVGITDESWRIYHLLALINNKANEKLSDIFSFDSNNKIGIHNSDISLDYWKIGKGDFNKADDDIAFAKLLKEQEVAVVITDQNSNSNSTNREEIFQKGIETIWESEFKLNIYAGQTNIYGKRYDQDLSESSNWWQDENRLYGEFYSLVAIPNQYKDKVNTYWKKYVSSNPKNPDYNSSLK</sequence>
<dbReference type="OrthoDB" id="387726at2"/>
<name>A0A0M4JSP6_9MOLU</name>
<dbReference type="PATRIC" id="fig|362837.3.peg.732"/>
<keyword evidence="3" id="KW-1185">Reference proteome</keyword>
<feature type="signal peptide" evidence="1">
    <location>
        <begin position="1"/>
        <end position="23"/>
    </location>
</feature>
<dbReference type="RefSeq" id="WP_053946375.1">
    <property type="nucleotide sequence ID" value="NZ_CP012622.1"/>
</dbReference>
<dbReference type="KEGG" id="scj:SCANT_v1c07160"/>
<feature type="chain" id="PRO_5005796763" description="Lipoprotein" evidence="1">
    <location>
        <begin position="24"/>
        <end position="761"/>
    </location>
</feature>
<dbReference type="AlphaFoldDB" id="A0A0M4JSP6"/>
<organism evidence="2 3">
    <name type="scientific">Spiroplasma cantharicola</name>
    <dbReference type="NCBI Taxonomy" id="362837"/>
    <lineage>
        <taxon>Bacteria</taxon>
        <taxon>Bacillati</taxon>
        <taxon>Mycoplasmatota</taxon>
        <taxon>Mollicutes</taxon>
        <taxon>Entomoplasmatales</taxon>
        <taxon>Spiroplasmataceae</taxon>
        <taxon>Spiroplasma</taxon>
    </lineage>
</organism>
<evidence type="ECO:0008006" key="4">
    <source>
        <dbReference type="Google" id="ProtNLM"/>
    </source>
</evidence>